<name>A0A922HQ23_DERFA</name>
<sequence>MNEERIKSLIGVIEQDTNFIRFTIISTKNGSIVTQHQVHVPCQYPQDGWIEQNPDHLFRSILEAFEIVYGNLCGNRMENLVECLSITTQRSTFIVWDRYTGDPLSNVIVWMDNRSKDLIQSLNFQIDLSELKIKTGLPLSHYFMASKLLWLYENDEQIKLANQQNRLMIGTIDSWCLWKLTGIHATDVTNASATLLMNLETVDWDHDLCRLFKVPKSSLPDIYPSSHTFGEIKIGPFSGVPITGMIADQQAALYGQKCLDLGDTNITFKDNCFLQQNIGPGPYREILSRIPVETRQKLILTIAYQLSDEQPIHYALEGSSMITGAAFDWLRDNLGLIEDFDEIESQASEENGGVYFVPAFRGLDAPYWDPNASGTIIGLSQFSRKSHLIRATLESVVHQTSDILDYLIETESSKFIVNGGLSCNNLLCQLLADISNKTIIRPNPSSISPGLLGAAMLSSQIINADIAFIQNVTIFEPKINDQKRESMKELWTSAVNRSRHWIHKKEFVQRKLQQERLSMIPFVTFSIITFALLIYSRSKS</sequence>
<evidence type="ECO:0000256" key="7">
    <source>
        <dbReference type="SAM" id="Phobius"/>
    </source>
</evidence>
<dbReference type="EC" id="2.7.1.30" evidence="3"/>
<evidence type="ECO:0000259" key="9">
    <source>
        <dbReference type="Pfam" id="PF02782"/>
    </source>
</evidence>
<dbReference type="AlphaFoldDB" id="A0A922HQ23"/>
<dbReference type="InterPro" id="IPR018483">
    <property type="entry name" value="Carb_kinase_FGGY_CS"/>
</dbReference>
<reference evidence="10" key="2">
    <citation type="journal article" date="2022" name="Res Sq">
        <title>Comparative Genomics Reveals Insights into the Divergent Evolution of Astigmatic Mites and Household Pest Adaptations.</title>
        <authorList>
            <person name="Xiong Q."/>
            <person name="Wan A.T.-Y."/>
            <person name="Liu X.-Y."/>
            <person name="Fung C.S.-H."/>
            <person name="Xiao X."/>
            <person name="Malainual N."/>
            <person name="Hou J."/>
            <person name="Wang L."/>
            <person name="Wang M."/>
            <person name="Yang K."/>
            <person name="Cui Y."/>
            <person name="Leung E."/>
            <person name="Nong W."/>
            <person name="Shin S.-K."/>
            <person name="Au S."/>
            <person name="Jeong K.Y."/>
            <person name="Chew F.T."/>
            <person name="Hui J."/>
            <person name="Leung T.F."/>
            <person name="Tungtrongchitr A."/>
            <person name="Zhong N."/>
            <person name="Liu Z."/>
            <person name="Tsui S."/>
        </authorList>
    </citation>
    <scope>NUCLEOTIDE SEQUENCE</scope>
    <source>
        <strain evidence="10">Derf</strain>
        <tissue evidence="10">Whole organism</tissue>
    </source>
</reference>
<dbReference type="PANTHER" id="PTHR10196">
    <property type="entry name" value="SUGAR KINASE"/>
    <property type="match status" value="1"/>
</dbReference>
<keyword evidence="4 6" id="KW-0808">Transferase</keyword>
<comment type="similarity">
    <text evidence="2 6">Belongs to the FGGY kinase family.</text>
</comment>
<dbReference type="GO" id="GO:0046167">
    <property type="term" value="P:glycerol-3-phosphate biosynthetic process"/>
    <property type="evidence" value="ECO:0007669"/>
    <property type="project" value="TreeGrafter"/>
</dbReference>
<keyword evidence="11" id="KW-1185">Reference proteome</keyword>
<evidence type="ECO:0000256" key="6">
    <source>
        <dbReference type="RuleBase" id="RU003733"/>
    </source>
</evidence>
<dbReference type="PROSITE" id="PS00445">
    <property type="entry name" value="FGGY_KINASES_2"/>
    <property type="match status" value="1"/>
</dbReference>
<evidence type="ECO:0000313" key="10">
    <source>
        <dbReference type="EMBL" id="KAH9497628.1"/>
    </source>
</evidence>
<keyword evidence="7" id="KW-1133">Transmembrane helix</keyword>
<dbReference type="GO" id="GO:0004370">
    <property type="term" value="F:glycerol kinase activity"/>
    <property type="evidence" value="ECO:0007669"/>
    <property type="project" value="UniProtKB-EC"/>
</dbReference>
<feature type="domain" description="Carbohydrate kinase FGGY C-terminal" evidence="9">
    <location>
        <begin position="307"/>
        <end position="457"/>
    </location>
</feature>
<dbReference type="SUPFAM" id="SSF53067">
    <property type="entry name" value="Actin-like ATPase domain"/>
    <property type="match status" value="2"/>
</dbReference>
<dbReference type="GO" id="GO:0005739">
    <property type="term" value="C:mitochondrion"/>
    <property type="evidence" value="ECO:0007669"/>
    <property type="project" value="TreeGrafter"/>
</dbReference>
<dbReference type="GO" id="GO:0006071">
    <property type="term" value="P:glycerol metabolic process"/>
    <property type="evidence" value="ECO:0007669"/>
    <property type="project" value="TreeGrafter"/>
</dbReference>
<dbReference type="GO" id="GO:0006641">
    <property type="term" value="P:triglyceride metabolic process"/>
    <property type="evidence" value="ECO:0007669"/>
    <property type="project" value="TreeGrafter"/>
</dbReference>
<gene>
    <name evidence="10" type="ORF">DERF_013602</name>
</gene>
<protein>
    <recommendedName>
        <fullName evidence="3">glycerol kinase</fullName>
        <ecNumber evidence="3">2.7.1.30</ecNumber>
    </recommendedName>
</protein>
<feature type="domain" description="Carbohydrate kinase FGGY N-terminal" evidence="8">
    <location>
        <begin position="10"/>
        <end position="255"/>
    </location>
</feature>
<keyword evidence="7" id="KW-0812">Transmembrane</keyword>
<dbReference type="EMBL" id="ASGP02000007">
    <property type="protein sequence ID" value="KAH9497628.1"/>
    <property type="molecule type" value="Genomic_DNA"/>
</dbReference>
<evidence type="ECO:0000259" key="8">
    <source>
        <dbReference type="Pfam" id="PF00370"/>
    </source>
</evidence>
<organism evidence="10 11">
    <name type="scientific">Dermatophagoides farinae</name>
    <name type="common">American house dust mite</name>
    <dbReference type="NCBI Taxonomy" id="6954"/>
    <lineage>
        <taxon>Eukaryota</taxon>
        <taxon>Metazoa</taxon>
        <taxon>Ecdysozoa</taxon>
        <taxon>Arthropoda</taxon>
        <taxon>Chelicerata</taxon>
        <taxon>Arachnida</taxon>
        <taxon>Acari</taxon>
        <taxon>Acariformes</taxon>
        <taxon>Sarcoptiformes</taxon>
        <taxon>Astigmata</taxon>
        <taxon>Psoroptidia</taxon>
        <taxon>Analgoidea</taxon>
        <taxon>Pyroglyphidae</taxon>
        <taxon>Dermatophagoidinae</taxon>
        <taxon>Dermatophagoides</taxon>
    </lineage>
</organism>
<proteinExistence type="inferred from homology"/>
<evidence type="ECO:0000256" key="1">
    <source>
        <dbReference type="ARBA" id="ARBA00005190"/>
    </source>
</evidence>
<reference evidence="10" key="1">
    <citation type="submission" date="2013-05" db="EMBL/GenBank/DDBJ databases">
        <authorList>
            <person name="Yim A.K.Y."/>
            <person name="Chan T.F."/>
            <person name="Ji K.M."/>
            <person name="Liu X.Y."/>
            <person name="Zhou J.W."/>
            <person name="Li R.Q."/>
            <person name="Yang K.Y."/>
            <person name="Li J."/>
            <person name="Li M."/>
            <person name="Law P.T.W."/>
            <person name="Wu Y.L."/>
            <person name="Cai Z.L."/>
            <person name="Qin H."/>
            <person name="Bao Y."/>
            <person name="Leung R.K.K."/>
            <person name="Ng P.K.S."/>
            <person name="Zou J."/>
            <person name="Zhong X.J."/>
            <person name="Ran P.X."/>
            <person name="Zhong N.S."/>
            <person name="Liu Z.G."/>
            <person name="Tsui S.K.W."/>
        </authorList>
    </citation>
    <scope>NUCLEOTIDE SEQUENCE</scope>
    <source>
        <strain evidence="10">Derf</strain>
        <tissue evidence="10">Whole organism</tissue>
    </source>
</reference>
<dbReference type="InterPro" id="IPR000577">
    <property type="entry name" value="Carb_kinase_FGGY"/>
</dbReference>
<feature type="transmembrane region" description="Helical" evidence="7">
    <location>
        <begin position="517"/>
        <end position="535"/>
    </location>
</feature>
<evidence type="ECO:0000256" key="3">
    <source>
        <dbReference type="ARBA" id="ARBA00012099"/>
    </source>
</evidence>
<comment type="pathway">
    <text evidence="1">Polyol metabolism; glycerol degradation via glycerol kinase pathway; sn-glycerol 3-phosphate from glycerol: step 1/1.</text>
</comment>
<evidence type="ECO:0000256" key="4">
    <source>
        <dbReference type="ARBA" id="ARBA00022679"/>
    </source>
</evidence>
<comment type="caution">
    <text evidence="10">The sequence shown here is derived from an EMBL/GenBank/DDBJ whole genome shotgun (WGS) entry which is preliminary data.</text>
</comment>
<evidence type="ECO:0000256" key="2">
    <source>
        <dbReference type="ARBA" id="ARBA00009156"/>
    </source>
</evidence>
<dbReference type="Gene3D" id="3.30.420.40">
    <property type="match status" value="2"/>
</dbReference>
<dbReference type="InterPro" id="IPR018485">
    <property type="entry name" value="FGGY_C"/>
</dbReference>
<evidence type="ECO:0000256" key="5">
    <source>
        <dbReference type="ARBA" id="ARBA00022777"/>
    </source>
</evidence>
<dbReference type="Pfam" id="PF02782">
    <property type="entry name" value="FGGY_C"/>
    <property type="match status" value="1"/>
</dbReference>
<dbReference type="PIRSF" id="PIRSF000538">
    <property type="entry name" value="GlpK"/>
    <property type="match status" value="1"/>
</dbReference>
<keyword evidence="7" id="KW-0472">Membrane</keyword>
<dbReference type="InterPro" id="IPR043129">
    <property type="entry name" value="ATPase_NBD"/>
</dbReference>
<accession>A0A922HQ23</accession>
<dbReference type="InterPro" id="IPR018484">
    <property type="entry name" value="FGGY_N"/>
</dbReference>
<keyword evidence="5 6" id="KW-0418">Kinase</keyword>
<dbReference type="Pfam" id="PF00370">
    <property type="entry name" value="FGGY_N"/>
    <property type="match status" value="1"/>
</dbReference>
<evidence type="ECO:0000313" key="11">
    <source>
        <dbReference type="Proteomes" id="UP000790347"/>
    </source>
</evidence>
<dbReference type="PANTHER" id="PTHR10196:SF68">
    <property type="entry name" value="GLYCEROL KINASE 5-RELATED"/>
    <property type="match status" value="1"/>
</dbReference>
<dbReference type="Proteomes" id="UP000790347">
    <property type="component" value="Unassembled WGS sequence"/>
</dbReference>